<dbReference type="Pfam" id="PF10145">
    <property type="entry name" value="PhageMin_Tail"/>
    <property type="match status" value="1"/>
</dbReference>
<dbReference type="RefSeq" id="WP_094102139.1">
    <property type="nucleotide sequence ID" value="NZ_LUTQ01000071.1"/>
</dbReference>
<dbReference type="InterPro" id="IPR010090">
    <property type="entry name" value="Phage_tape_meas"/>
</dbReference>
<gene>
    <name evidence="2" type="ORF">AU512_15395</name>
</gene>
<evidence type="ECO:0000313" key="3">
    <source>
        <dbReference type="Proteomes" id="UP000194040"/>
    </source>
</evidence>
<comment type="caution">
    <text evidence="2">The sequence shown here is derived from an EMBL/GenBank/DDBJ whole genome shotgun (WGS) entry which is preliminary data.</text>
</comment>
<reference evidence="2 3" key="1">
    <citation type="submission" date="2016-02" db="EMBL/GenBank/DDBJ databases">
        <title>Species-wide whole genome sequencing reveals diversity, host range in Lonsdalea quercina.</title>
        <authorList>
            <person name="Li Y."/>
        </authorList>
    </citation>
    <scope>NUCLEOTIDE SEQUENCE [LARGE SCALE GENOMIC DNA]</scope>
    <source>
        <strain evidence="2 3">LMG 26265</strain>
    </source>
</reference>
<protein>
    <recommendedName>
        <fullName evidence="1">Phage tail tape measure protein domain-containing protein</fullName>
    </recommendedName>
</protein>
<sequence length="329" mass="35118">MANFDASSSGAAAFRQSLLEFRRSMASFDQTYQRMMMSQVRVMESMAQAASQSARYFHRLNDGMNDVARMQDTLISQQAQLQALAEKYAELSQPSEAPSTNWSESIADIKETAAPVVEAVKAYAEQQASLRNITVSGGLSDSQEQQIAAALREFSLQTNQQQSTLTAGLETLIEGGVDPMQGKDLLGIVGTAAAATQADIQEMARMGAAFNTMKFDGKQAVTGAFDHMLSGAKTGNLDMASLSSALPGLARGFEQNGITGDEALSQIVSSLAVGKAASGSDDTAVANLKGWLDTVNSNDIGERYASAGVNYQPRWRTTSNKDSPLTKPR</sequence>
<organism evidence="2 3">
    <name type="scientific">Lonsdalea iberica</name>
    <dbReference type="NCBI Taxonomy" id="1082703"/>
    <lineage>
        <taxon>Bacteria</taxon>
        <taxon>Pseudomonadati</taxon>
        <taxon>Pseudomonadota</taxon>
        <taxon>Gammaproteobacteria</taxon>
        <taxon>Enterobacterales</taxon>
        <taxon>Pectobacteriaceae</taxon>
        <taxon>Lonsdalea</taxon>
    </lineage>
</organism>
<keyword evidence="3" id="KW-1185">Reference proteome</keyword>
<evidence type="ECO:0000259" key="1">
    <source>
        <dbReference type="Pfam" id="PF10145"/>
    </source>
</evidence>
<dbReference type="EMBL" id="LUTQ01000071">
    <property type="protein sequence ID" value="OSN05975.1"/>
    <property type="molecule type" value="Genomic_DNA"/>
</dbReference>
<dbReference type="Proteomes" id="UP000194040">
    <property type="component" value="Unassembled WGS sequence"/>
</dbReference>
<feature type="domain" description="Phage tail tape measure protein" evidence="1">
    <location>
        <begin position="150"/>
        <end position="295"/>
    </location>
</feature>
<evidence type="ECO:0000313" key="2">
    <source>
        <dbReference type="EMBL" id="OSN05975.1"/>
    </source>
</evidence>
<name>A0ABX3XD30_9GAMM</name>
<accession>A0ABX3XD30</accession>
<proteinExistence type="predicted"/>